<dbReference type="EMBL" id="QPIW01000001">
    <property type="protein sequence ID" value="RDB07629.1"/>
    <property type="molecule type" value="Genomic_DNA"/>
</dbReference>
<dbReference type="RefSeq" id="WP_114459169.1">
    <property type="nucleotide sequence ID" value="NZ_QPIW01000001.1"/>
</dbReference>
<accession>A0A369ICY8</accession>
<dbReference type="AlphaFoldDB" id="A0A369ICY8"/>
<organism evidence="1 2">
    <name type="scientific">Runella aurantiaca</name>
    <dbReference type="NCBI Taxonomy" id="2282308"/>
    <lineage>
        <taxon>Bacteria</taxon>
        <taxon>Pseudomonadati</taxon>
        <taxon>Bacteroidota</taxon>
        <taxon>Cytophagia</taxon>
        <taxon>Cytophagales</taxon>
        <taxon>Spirosomataceae</taxon>
        <taxon>Runella</taxon>
    </lineage>
</organism>
<reference evidence="1 2" key="1">
    <citation type="submission" date="2018-07" db="EMBL/GenBank/DDBJ databases">
        <title>Genome analysis of Runella aurantiaca.</title>
        <authorList>
            <person name="Yang X."/>
        </authorList>
    </citation>
    <scope>NUCLEOTIDE SEQUENCE [LARGE SCALE GENOMIC DNA]</scope>
    <source>
        <strain evidence="1 2">YX9</strain>
    </source>
</reference>
<sequence>MATKTLLLNHSFHSDLAHVYDSILDFRKFGEHHPYMVNVYELKKTDMNGIAYKVNEEVLLLGFLKMRPEYYVEVLEIEKDKHVRYVSNVKGGIVLVIDFNFVYDKNTNQVALAEHIVVKGNRWLIAYFITLVKKAHLQLFDNLAGSLLAKT</sequence>
<name>A0A369ICY8_9BACT</name>
<proteinExistence type="predicted"/>
<protein>
    <recommendedName>
        <fullName evidence="3">SRPBCC family protein</fullName>
    </recommendedName>
</protein>
<evidence type="ECO:0000313" key="2">
    <source>
        <dbReference type="Proteomes" id="UP000253141"/>
    </source>
</evidence>
<gene>
    <name evidence="1" type="ORF">DVG78_00770</name>
</gene>
<keyword evidence="2" id="KW-1185">Reference proteome</keyword>
<dbReference type="Proteomes" id="UP000253141">
    <property type="component" value="Unassembled WGS sequence"/>
</dbReference>
<comment type="caution">
    <text evidence="1">The sequence shown here is derived from an EMBL/GenBank/DDBJ whole genome shotgun (WGS) entry which is preliminary data.</text>
</comment>
<evidence type="ECO:0008006" key="3">
    <source>
        <dbReference type="Google" id="ProtNLM"/>
    </source>
</evidence>
<dbReference type="OrthoDB" id="953486at2"/>
<evidence type="ECO:0000313" key="1">
    <source>
        <dbReference type="EMBL" id="RDB07629.1"/>
    </source>
</evidence>